<name>A0A6L9S256_9ACTN</name>
<protein>
    <submittedName>
        <fullName evidence="8">Sigma-70 family RNA polymerase sigma factor</fullName>
    </submittedName>
</protein>
<keyword evidence="4" id="KW-0238">DNA-binding</keyword>
<feature type="domain" description="RNA polymerase sigma factor 70 region 4 type 2" evidence="7">
    <location>
        <begin position="124"/>
        <end position="163"/>
    </location>
</feature>
<dbReference type="NCBIfam" id="TIGR02937">
    <property type="entry name" value="sigma70-ECF"/>
    <property type="match status" value="1"/>
</dbReference>
<comment type="similarity">
    <text evidence="1">Belongs to the sigma-70 factor family. ECF subfamily.</text>
</comment>
<evidence type="ECO:0000259" key="7">
    <source>
        <dbReference type="Pfam" id="PF08281"/>
    </source>
</evidence>
<dbReference type="InterPro" id="IPR013324">
    <property type="entry name" value="RNA_pol_sigma_r3/r4-like"/>
</dbReference>
<evidence type="ECO:0000313" key="8">
    <source>
        <dbReference type="EMBL" id="NED99162.1"/>
    </source>
</evidence>
<evidence type="ECO:0000259" key="6">
    <source>
        <dbReference type="Pfam" id="PF04542"/>
    </source>
</evidence>
<evidence type="ECO:0000256" key="4">
    <source>
        <dbReference type="ARBA" id="ARBA00023125"/>
    </source>
</evidence>
<dbReference type="InterPro" id="IPR007627">
    <property type="entry name" value="RNA_pol_sigma70_r2"/>
</dbReference>
<sequence length="201" mass="22642">MDRYPTTHDLVEACLGGDEQAWRDLVHRFAPLVWSIARAHRLSPADCDDVSQATWVRLWRTLNRLREPDRLGEYLSVIAKREALRHLDAVARLRPGRDHDVAADVADAEPSAETALVSKERAAELTRALLQLPPRCQHMIALLVDGRSYEQIAAALDLAPGSVGPIRRRCLQHLRRAIEADRRLEERGRRDTTGCRLGAVP</sequence>
<gene>
    <name evidence="8" type="ORF">G1H10_03165</name>
</gene>
<accession>A0A6L9S256</accession>
<dbReference type="GO" id="GO:0016987">
    <property type="term" value="F:sigma factor activity"/>
    <property type="evidence" value="ECO:0007669"/>
    <property type="project" value="UniProtKB-KW"/>
</dbReference>
<dbReference type="PANTHER" id="PTHR43133:SF8">
    <property type="entry name" value="RNA POLYMERASE SIGMA FACTOR HI_1459-RELATED"/>
    <property type="match status" value="1"/>
</dbReference>
<organism evidence="8 9">
    <name type="scientific">Phytoactinopolyspora halotolerans</name>
    <dbReference type="NCBI Taxonomy" id="1981512"/>
    <lineage>
        <taxon>Bacteria</taxon>
        <taxon>Bacillati</taxon>
        <taxon>Actinomycetota</taxon>
        <taxon>Actinomycetes</taxon>
        <taxon>Jiangellales</taxon>
        <taxon>Jiangellaceae</taxon>
        <taxon>Phytoactinopolyspora</taxon>
    </lineage>
</organism>
<dbReference type="GO" id="GO:0003677">
    <property type="term" value="F:DNA binding"/>
    <property type="evidence" value="ECO:0007669"/>
    <property type="project" value="UniProtKB-KW"/>
</dbReference>
<keyword evidence="5" id="KW-0804">Transcription</keyword>
<evidence type="ECO:0000313" key="9">
    <source>
        <dbReference type="Proteomes" id="UP000475214"/>
    </source>
</evidence>
<dbReference type="InterPro" id="IPR036388">
    <property type="entry name" value="WH-like_DNA-bd_sf"/>
</dbReference>
<dbReference type="EMBL" id="JAAGOA010000002">
    <property type="protein sequence ID" value="NED99162.1"/>
    <property type="molecule type" value="Genomic_DNA"/>
</dbReference>
<dbReference type="InterPro" id="IPR013249">
    <property type="entry name" value="RNA_pol_sigma70_r4_t2"/>
</dbReference>
<dbReference type="Gene3D" id="1.10.10.10">
    <property type="entry name" value="Winged helix-like DNA-binding domain superfamily/Winged helix DNA-binding domain"/>
    <property type="match status" value="1"/>
</dbReference>
<evidence type="ECO:0000256" key="1">
    <source>
        <dbReference type="ARBA" id="ARBA00010641"/>
    </source>
</evidence>
<dbReference type="AlphaFoldDB" id="A0A6L9S256"/>
<dbReference type="GO" id="GO:0006352">
    <property type="term" value="P:DNA-templated transcription initiation"/>
    <property type="evidence" value="ECO:0007669"/>
    <property type="project" value="InterPro"/>
</dbReference>
<keyword evidence="9" id="KW-1185">Reference proteome</keyword>
<comment type="caution">
    <text evidence="8">The sequence shown here is derived from an EMBL/GenBank/DDBJ whole genome shotgun (WGS) entry which is preliminary data.</text>
</comment>
<reference evidence="8 9" key="1">
    <citation type="submission" date="2020-02" db="EMBL/GenBank/DDBJ databases">
        <authorList>
            <person name="Li X.-J."/>
            <person name="Han X.-M."/>
        </authorList>
    </citation>
    <scope>NUCLEOTIDE SEQUENCE [LARGE SCALE GENOMIC DNA]</scope>
    <source>
        <strain evidence="8 9">CCTCC AB 2017055</strain>
    </source>
</reference>
<dbReference type="InterPro" id="IPR039425">
    <property type="entry name" value="RNA_pol_sigma-70-like"/>
</dbReference>
<dbReference type="InterPro" id="IPR013325">
    <property type="entry name" value="RNA_pol_sigma_r2"/>
</dbReference>
<dbReference type="InterPro" id="IPR014284">
    <property type="entry name" value="RNA_pol_sigma-70_dom"/>
</dbReference>
<proteinExistence type="inferred from homology"/>
<evidence type="ECO:0000256" key="2">
    <source>
        <dbReference type="ARBA" id="ARBA00023015"/>
    </source>
</evidence>
<dbReference type="SUPFAM" id="SSF88946">
    <property type="entry name" value="Sigma2 domain of RNA polymerase sigma factors"/>
    <property type="match status" value="1"/>
</dbReference>
<feature type="domain" description="RNA polymerase sigma-70 region 2" evidence="6">
    <location>
        <begin position="25"/>
        <end position="88"/>
    </location>
</feature>
<dbReference type="RefSeq" id="WP_163732576.1">
    <property type="nucleotide sequence ID" value="NZ_JAAGOA010000002.1"/>
</dbReference>
<evidence type="ECO:0000256" key="3">
    <source>
        <dbReference type="ARBA" id="ARBA00023082"/>
    </source>
</evidence>
<dbReference type="Pfam" id="PF04542">
    <property type="entry name" value="Sigma70_r2"/>
    <property type="match status" value="1"/>
</dbReference>
<dbReference type="SUPFAM" id="SSF88659">
    <property type="entry name" value="Sigma3 and sigma4 domains of RNA polymerase sigma factors"/>
    <property type="match status" value="1"/>
</dbReference>
<keyword evidence="2" id="KW-0805">Transcription regulation</keyword>
<evidence type="ECO:0000256" key="5">
    <source>
        <dbReference type="ARBA" id="ARBA00023163"/>
    </source>
</evidence>
<dbReference type="Gene3D" id="1.10.1740.10">
    <property type="match status" value="1"/>
</dbReference>
<keyword evidence="3" id="KW-0731">Sigma factor</keyword>
<dbReference type="Pfam" id="PF08281">
    <property type="entry name" value="Sigma70_r4_2"/>
    <property type="match status" value="1"/>
</dbReference>
<dbReference type="Proteomes" id="UP000475214">
    <property type="component" value="Unassembled WGS sequence"/>
</dbReference>
<dbReference type="PANTHER" id="PTHR43133">
    <property type="entry name" value="RNA POLYMERASE ECF-TYPE SIGMA FACTO"/>
    <property type="match status" value="1"/>
</dbReference>